<organism evidence="5 6">
    <name type="scientific">Flaviaesturariibacter amylovorans</name>
    <dbReference type="NCBI Taxonomy" id="1084520"/>
    <lineage>
        <taxon>Bacteria</taxon>
        <taxon>Pseudomonadati</taxon>
        <taxon>Bacteroidota</taxon>
        <taxon>Chitinophagia</taxon>
        <taxon>Chitinophagales</taxon>
        <taxon>Chitinophagaceae</taxon>
        <taxon>Flaviaestuariibacter</taxon>
    </lineage>
</organism>
<dbReference type="InterPro" id="IPR015421">
    <property type="entry name" value="PyrdxlP-dep_Trfase_major"/>
</dbReference>
<dbReference type="PROSITE" id="PS00868">
    <property type="entry name" value="CYS_MET_METAB_PP"/>
    <property type="match status" value="1"/>
</dbReference>
<comment type="similarity">
    <text evidence="2 4">Belongs to the trans-sulfuration enzymes family.</text>
</comment>
<dbReference type="PANTHER" id="PTHR11808">
    <property type="entry name" value="TRANS-SULFURATION ENZYME FAMILY MEMBER"/>
    <property type="match status" value="1"/>
</dbReference>
<accession>A0ABP8GK72</accession>
<dbReference type="PANTHER" id="PTHR11808:SF15">
    <property type="entry name" value="CYSTATHIONINE GAMMA-LYASE"/>
    <property type="match status" value="1"/>
</dbReference>
<evidence type="ECO:0000256" key="1">
    <source>
        <dbReference type="ARBA" id="ARBA00001933"/>
    </source>
</evidence>
<comment type="caution">
    <text evidence="5">The sequence shown here is derived from an EMBL/GenBank/DDBJ whole genome shotgun (WGS) entry which is preliminary data.</text>
</comment>
<dbReference type="Gene3D" id="3.40.640.10">
    <property type="entry name" value="Type I PLP-dependent aspartate aminotransferase-like (Major domain)"/>
    <property type="match status" value="1"/>
</dbReference>
<evidence type="ECO:0000256" key="2">
    <source>
        <dbReference type="ARBA" id="ARBA00009077"/>
    </source>
</evidence>
<name>A0ABP8GK72_9BACT</name>
<dbReference type="Gene3D" id="3.90.1150.10">
    <property type="entry name" value="Aspartate Aminotransferase, domain 1"/>
    <property type="match status" value="1"/>
</dbReference>
<dbReference type="RefSeq" id="WP_345254629.1">
    <property type="nucleotide sequence ID" value="NZ_BAABGY010000006.1"/>
</dbReference>
<gene>
    <name evidence="5" type="ORF">GCM10023184_14190</name>
</gene>
<keyword evidence="6" id="KW-1185">Reference proteome</keyword>
<dbReference type="Pfam" id="PF01053">
    <property type="entry name" value="Cys_Met_Meta_PP"/>
    <property type="match status" value="1"/>
</dbReference>
<dbReference type="InterPro" id="IPR000277">
    <property type="entry name" value="Cys/Met-Metab_PyrdxlP-dep_enz"/>
</dbReference>
<evidence type="ECO:0000313" key="5">
    <source>
        <dbReference type="EMBL" id="GAA4325892.1"/>
    </source>
</evidence>
<protein>
    <submittedName>
        <fullName evidence="5">Cystathionine gamma-synthase</fullName>
    </submittedName>
</protein>
<dbReference type="CDD" id="cd00614">
    <property type="entry name" value="CGS_like"/>
    <property type="match status" value="1"/>
</dbReference>
<evidence type="ECO:0000256" key="4">
    <source>
        <dbReference type="RuleBase" id="RU362118"/>
    </source>
</evidence>
<evidence type="ECO:0000313" key="6">
    <source>
        <dbReference type="Proteomes" id="UP001501725"/>
    </source>
</evidence>
<proteinExistence type="inferred from homology"/>
<dbReference type="Proteomes" id="UP001501725">
    <property type="component" value="Unassembled WGS sequence"/>
</dbReference>
<reference evidence="6" key="1">
    <citation type="journal article" date="2019" name="Int. J. Syst. Evol. Microbiol.">
        <title>The Global Catalogue of Microorganisms (GCM) 10K type strain sequencing project: providing services to taxonomists for standard genome sequencing and annotation.</title>
        <authorList>
            <consortium name="The Broad Institute Genomics Platform"/>
            <consortium name="The Broad Institute Genome Sequencing Center for Infectious Disease"/>
            <person name="Wu L."/>
            <person name="Ma J."/>
        </authorList>
    </citation>
    <scope>NUCLEOTIDE SEQUENCE [LARGE SCALE GENOMIC DNA]</scope>
    <source>
        <strain evidence="6">JCM 17919</strain>
    </source>
</reference>
<dbReference type="PIRSF" id="PIRSF001434">
    <property type="entry name" value="CGS"/>
    <property type="match status" value="1"/>
</dbReference>
<keyword evidence="3 4" id="KW-0663">Pyridoxal phosphate</keyword>
<evidence type="ECO:0000256" key="3">
    <source>
        <dbReference type="ARBA" id="ARBA00022898"/>
    </source>
</evidence>
<dbReference type="EMBL" id="BAABGY010000006">
    <property type="protein sequence ID" value="GAA4325892.1"/>
    <property type="molecule type" value="Genomic_DNA"/>
</dbReference>
<sequence length="396" mass="41590">MSNATRIIHSIPTDPLTGAIAVPIYQTSTFVQEAPGVNKGYDYARTGNPTRAALESIVADLEGGSTGTAFASGLAAIDAVLKLLSEGDEIVAVDDIYGGAYRLFTHIYGKFGISVRYVDTTRPEEVFDAITPKTKLVWIESPTNPTLKVSDIAAIARITKAAGVLLCVDNTFATPVLQQPLALGADIVVHSATKYLGGHSDLIAGVVVTKDPGLGARIRFIQNASGAILGPFDAWLVIRGIETLSCRVRLHCTNALRVAQFLETHPAVAEVFYPGLPSHPNYEVAARQATGFGGIVSFSLKQDSEATAVSFVTGTKLFQLAESLGGVKSLLCHPATMTHKSIPEGQRRAAGIRPSLVRLSVGLEDAGDLIADLDAALARVAAARTTAVANSLADAS</sequence>
<dbReference type="InterPro" id="IPR054542">
    <property type="entry name" value="Cys_met_metab_PP"/>
</dbReference>
<comment type="cofactor">
    <cofactor evidence="1 4">
        <name>pyridoxal 5'-phosphate</name>
        <dbReference type="ChEBI" id="CHEBI:597326"/>
    </cofactor>
</comment>
<dbReference type="SUPFAM" id="SSF53383">
    <property type="entry name" value="PLP-dependent transferases"/>
    <property type="match status" value="1"/>
</dbReference>
<dbReference type="InterPro" id="IPR015424">
    <property type="entry name" value="PyrdxlP-dep_Trfase"/>
</dbReference>
<dbReference type="InterPro" id="IPR015422">
    <property type="entry name" value="PyrdxlP-dep_Trfase_small"/>
</dbReference>